<dbReference type="Gene3D" id="2.60.120.10">
    <property type="entry name" value="Jelly Rolls"/>
    <property type="match status" value="1"/>
</dbReference>
<dbReference type="RefSeq" id="WP_150450181.1">
    <property type="nucleotide sequence ID" value="NZ_VYSA01000004.1"/>
</dbReference>
<name>A0A5J5J040_9MICO</name>
<gene>
    <name evidence="2" type="ORF">F6B43_16920</name>
</gene>
<evidence type="ECO:0000259" key="1">
    <source>
        <dbReference type="Pfam" id="PF05899"/>
    </source>
</evidence>
<reference evidence="3" key="1">
    <citation type="submission" date="2019-09" db="EMBL/GenBank/DDBJ databases">
        <title>Mumia zhuanghuii sp. nov. isolated from the intestinal contents of plateau pika (Ochotona curzoniae) in the Qinghai-Tibet plateau of China.</title>
        <authorList>
            <person name="Tian Z."/>
        </authorList>
    </citation>
    <scope>NUCLEOTIDE SEQUENCE [LARGE SCALE GENOMIC DNA]</scope>
    <source>
        <strain evidence="3">JCM 30598</strain>
    </source>
</reference>
<dbReference type="Proteomes" id="UP000325827">
    <property type="component" value="Unassembled WGS sequence"/>
</dbReference>
<dbReference type="EMBL" id="VYSA01000004">
    <property type="protein sequence ID" value="KAA9106038.1"/>
    <property type="molecule type" value="Genomic_DNA"/>
</dbReference>
<evidence type="ECO:0000313" key="2">
    <source>
        <dbReference type="EMBL" id="KAA9106038.1"/>
    </source>
</evidence>
<organism evidence="2 3">
    <name type="scientific">Microbacterium rhizomatis</name>
    <dbReference type="NCBI Taxonomy" id="1631477"/>
    <lineage>
        <taxon>Bacteria</taxon>
        <taxon>Bacillati</taxon>
        <taxon>Actinomycetota</taxon>
        <taxon>Actinomycetes</taxon>
        <taxon>Micrococcales</taxon>
        <taxon>Microbacteriaceae</taxon>
        <taxon>Microbacterium</taxon>
    </lineage>
</organism>
<protein>
    <submittedName>
        <fullName evidence="2">DUF861 domain-containing protein</fullName>
    </submittedName>
</protein>
<dbReference type="SUPFAM" id="SSF51182">
    <property type="entry name" value="RmlC-like cupins"/>
    <property type="match status" value="1"/>
</dbReference>
<dbReference type="PANTHER" id="PTHR40943:SF1">
    <property type="entry name" value="CYTOPLASMIC PROTEIN"/>
    <property type="match status" value="1"/>
</dbReference>
<dbReference type="InterPro" id="IPR008579">
    <property type="entry name" value="UGlyAH_Cupin_dom"/>
</dbReference>
<feature type="domain" description="(S)-ureidoglycine aminohydrolase cupin" evidence="1">
    <location>
        <begin position="48"/>
        <end position="115"/>
    </location>
</feature>
<accession>A0A5J5J040</accession>
<evidence type="ECO:0000313" key="3">
    <source>
        <dbReference type="Proteomes" id="UP000325827"/>
    </source>
</evidence>
<keyword evidence="3" id="KW-1185">Reference proteome</keyword>
<dbReference type="OrthoDB" id="9799053at2"/>
<proteinExistence type="predicted"/>
<dbReference type="PANTHER" id="PTHR40943">
    <property type="entry name" value="CYTOPLASMIC PROTEIN-RELATED"/>
    <property type="match status" value="1"/>
</dbReference>
<sequence>MPYVLRPLDINSAEFEEKLLAAPSAQPLSGDILIRSRVEFTNDARTIISGVWESDPGESRWEFLTRGEIIYVVSGRMTVRRDGEDALELTAGSAAFFPIGWVGTWSVTETVRKFYVVYK</sequence>
<dbReference type="InterPro" id="IPR014710">
    <property type="entry name" value="RmlC-like_jellyroll"/>
</dbReference>
<dbReference type="InterPro" id="IPR011051">
    <property type="entry name" value="RmlC_Cupin_sf"/>
</dbReference>
<dbReference type="AlphaFoldDB" id="A0A5J5J040"/>
<comment type="caution">
    <text evidence="2">The sequence shown here is derived from an EMBL/GenBank/DDBJ whole genome shotgun (WGS) entry which is preliminary data.</text>
</comment>
<dbReference type="Pfam" id="PF05899">
    <property type="entry name" value="Cupin_3"/>
    <property type="match status" value="1"/>
</dbReference>